<dbReference type="PANTHER" id="PTHR35992:SF1">
    <property type="entry name" value="CYTOMATRIX PROTEIN-LIKE PROTEIN"/>
    <property type="match status" value="1"/>
</dbReference>
<protein>
    <submittedName>
        <fullName evidence="3">Uncharacterized protein LOC104702322 isoform X1</fullName>
    </submittedName>
</protein>
<accession>A0ABM0SUV7</accession>
<sequence length="184" mass="21821">MKRRFESAKYDFFMERDRFSCKSQLEDVQNELDYLRAWFDFFILSTHKETSDSGGDADCKLLEDKLKKLKLEFEKLAFKKGCEVSTLLQEYGFAWSEFKCIESRFTDKLMRRDEEIKQANKNILSLVTIQEQLESSNHEKDKIISGLMAKVAELEDKVSKNYKEERPVVKTPLRRSPRLNPRKQ</sequence>
<organism evidence="2 3">
    <name type="scientific">Camelina sativa</name>
    <name type="common">False flax</name>
    <name type="synonym">Myagrum sativum</name>
    <dbReference type="NCBI Taxonomy" id="90675"/>
    <lineage>
        <taxon>Eukaryota</taxon>
        <taxon>Viridiplantae</taxon>
        <taxon>Streptophyta</taxon>
        <taxon>Embryophyta</taxon>
        <taxon>Tracheophyta</taxon>
        <taxon>Spermatophyta</taxon>
        <taxon>Magnoliopsida</taxon>
        <taxon>eudicotyledons</taxon>
        <taxon>Gunneridae</taxon>
        <taxon>Pentapetalae</taxon>
        <taxon>rosids</taxon>
        <taxon>malvids</taxon>
        <taxon>Brassicales</taxon>
        <taxon>Brassicaceae</taxon>
        <taxon>Camelineae</taxon>
        <taxon>Camelina</taxon>
    </lineage>
</organism>
<gene>
    <name evidence="3" type="primary">LOC104702322</name>
</gene>
<feature type="compositionally biased region" description="Basic residues" evidence="1">
    <location>
        <begin position="172"/>
        <end position="184"/>
    </location>
</feature>
<feature type="region of interest" description="Disordered" evidence="1">
    <location>
        <begin position="163"/>
        <end position="184"/>
    </location>
</feature>
<name>A0ABM0SUV7_CAMSA</name>
<evidence type="ECO:0000313" key="3">
    <source>
        <dbReference type="RefSeq" id="XP_010416475.1"/>
    </source>
</evidence>
<dbReference type="GeneID" id="104702322"/>
<reference evidence="2" key="1">
    <citation type="journal article" date="2014" name="Nat. Commun.">
        <title>The emerging biofuel crop Camelina sativa retains a highly undifferentiated hexaploid genome structure.</title>
        <authorList>
            <person name="Kagale S."/>
            <person name="Koh C."/>
            <person name="Nixon J."/>
            <person name="Bollina V."/>
            <person name="Clarke W.E."/>
            <person name="Tuteja R."/>
            <person name="Spillane C."/>
            <person name="Robinson S.J."/>
            <person name="Links M.G."/>
            <person name="Clarke C."/>
            <person name="Higgins E.E."/>
            <person name="Huebert T."/>
            <person name="Sharpe A.G."/>
            <person name="Parkin I.A."/>
        </authorList>
    </citation>
    <scope>NUCLEOTIDE SEQUENCE [LARGE SCALE GENOMIC DNA]</scope>
    <source>
        <strain evidence="2">cv. DH55</strain>
    </source>
</reference>
<keyword evidence="2" id="KW-1185">Reference proteome</keyword>
<dbReference type="RefSeq" id="XP_010416475.1">
    <property type="nucleotide sequence ID" value="XM_010418173.1"/>
</dbReference>
<reference evidence="3" key="2">
    <citation type="submission" date="2025-08" db="UniProtKB">
        <authorList>
            <consortium name="RefSeq"/>
        </authorList>
    </citation>
    <scope>IDENTIFICATION</scope>
    <source>
        <tissue evidence="3">Leaf</tissue>
    </source>
</reference>
<evidence type="ECO:0000256" key="1">
    <source>
        <dbReference type="SAM" id="MobiDB-lite"/>
    </source>
</evidence>
<dbReference type="Proteomes" id="UP000694864">
    <property type="component" value="Chromosome 7"/>
</dbReference>
<evidence type="ECO:0000313" key="2">
    <source>
        <dbReference type="Proteomes" id="UP000694864"/>
    </source>
</evidence>
<proteinExistence type="predicted"/>
<dbReference type="PANTHER" id="PTHR35992">
    <property type="entry name" value="CYTOMATRIX PROTEIN-LIKE PROTEIN"/>
    <property type="match status" value="1"/>
</dbReference>